<proteinExistence type="predicted"/>
<reference evidence="2" key="1">
    <citation type="submission" date="2019-04" db="EMBL/GenBank/DDBJ databases">
        <title>Genome sequencing of Clostridium botulinum Groups I-IV and Clostridium butyricum.</title>
        <authorList>
            <person name="Brunt J."/>
            <person name="Van Vliet A.H.M."/>
            <person name="Stringer S.C."/>
            <person name="Carter A.T."/>
            <person name="Peck M.W."/>
        </authorList>
    </citation>
    <scope>NUCLEOTIDE SEQUENCE</scope>
    <source>
        <strain evidence="2">Colworth BL165</strain>
    </source>
</reference>
<dbReference type="InterPro" id="IPR010982">
    <property type="entry name" value="Lambda_DNA-bd_dom_sf"/>
</dbReference>
<dbReference type="RefSeq" id="WP_052870944.1">
    <property type="nucleotide sequence ID" value="NZ_LGVO01000039.1"/>
</dbReference>
<dbReference type="PANTHER" id="PTHR37301:SF1">
    <property type="entry name" value="DNA-BINDING PROTEIN"/>
    <property type="match status" value="1"/>
</dbReference>
<dbReference type="GO" id="GO:0003677">
    <property type="term" value="F:DNA binding"/>
    <property type="evidence" value="ECO:0007669"/>
    <property type="project" value="InterPro"/>
</dbReference>
<dbReference type="Pfam" id="PF13443">
    <property type="entry name" value="HTH_26"/>
    <property type="match status" value="1"/>
</dbReference>
<dbReference type="PROSITE" id="PS50943">
    <property type="entry name" value="HTH_CROC1"/>
    <property type="match status" value="1"/>
</dbReference>
<dbReference type="InterPro" id="IPR001387">
    <property type="entry name" value="Cro/C1-type_HTH"/>
</dbReference>
<accession>A0A6G4DCM5</accession>
<feature type="domain" description="HTH cro/C1-type" evidence="1">
    <location>
        <begin position="6"/>
        <end position="61"/>
    </location>
</feature>
<dbReference type="CDD" id="cd00093">
    <property type="entry name" value="HTH_XRE"/>
    <property type="match status" value="1"/>
</dbReference>
<organism evidence="2">
    <name type="scientific">Clostridium botulinum</name>
    <dbReference type="NCBI Taxonomy" id="1491"/>
    <lineage>
        <taxon>Bacteria</taxon>
        <taxon>Bacillati</taxon>
        <taxon>Bacillota</taxon>
        <taxon>Clostridia</taxon>
        <taxon>Eubacteriales</taxon>
        <taxon>Clostridiaceae</taxon>
        <taxon>Clostridium</taxon>
    </lineage>
</organism>
<dbReference type="SMART" id="SM00530">
    <property type="entry name" value="HTH_XRE"/>
    <property type="match status" value="1"/>
</dbReference>
<dbReference type="SUPFAM" id="SSF47413">
    <property type="entry name" value="lambda repressor-like DNA-binding domains"/>
    <property type="match status" value="1"/>
</dbReference>
<evidence type="ECO:0000259" key="1">
    <source>
        <dbReference type="PROSITE" id="PS50943"/>
    </source>
</evidence>
<comment type="caution">
    <text evidence="2">The sequence shown here is derived from an EMBL/GenBank/DDBJ whole genome shotgun (WGS) entry which is preliminary data.</text>
</comment>
<sequence length="65" mass="7528">MVKFILKETLEKKDITRYELSKLTGIDYNTLSKMFNNQATQIKLDTLNKLCNALDCEITDILELS</sequence>
<evidence type="ECO:0000313" key="2">
    <source>
        <dbReference type="EMBL" id="NFD88674.1"/>
    </source>
</evidence>
<gene>
    <name evidence="2" type="ORF">FCV13_11860</name>
</gene>
<name>A0A6G4DCM5_CLOBO</name>
<dbReference type="AlphaFoldDB" id="A0A6G4DCM5"/>
<dbReference type="Gene3D" id="1.10.260.40">
    <property type="entry name" value="lambda repressor-like DNA-binding domains"/>
    <property type="match status" value="1"/>
</dbReference>
<dbReference type="EMBL" id="SWNS01000030">
    <property type="protein sequence ID" value="NFD88674.1"/>
    <property type="molecule type" value="Genomic_DNA"/>
</dbReference>
<dbReference type="PANTHER" id="PTHR37301">
    <property type="entry name" value="DNA-BINDING PROTEIN-RELATED"/>
    <property type="match status" value="1"/>
</dbReference>
<protein>
    <submittedName>
        <fullName evidence="2">Helix-turn-helix transcriptional regulator</fullName>
    </submittedName>
</protein>